<dbReference type="EMBL" id="JACHLY010000001">
    <property type="protein sequence ID" value="MBB6000253.1"/>
    <property type="molecule type" value="Genomic_DNA"/>
</dbReference>
<evidence type="ECO:0000256" key="1">
    <source>
        <dbReference type="SAM" id="Phobius"/>
    </source>
</evidence>
<comment type="caution">
    <text evidence="2">The sequence shown here is derived from an EMBL/GenBank/DDBJ whole genome shotgun (WGS) entry which is preliminary data.</text>
</comment>
<keyword evidence="1" id="KW-1133">Transmembrane helix</keyword>
<evidence type="ECO:0000313" key="3">
    <source>
        <dbReference type="Proteomes" id="UP000578077"/>
    </source>
</evidence>
<evidence type="ECO:0000313" key="2">
    <source>
        <dbReference type="EMBL" id="MBB6000253.1"/>
    </source>
</evidence>
<accession>A0A841EGU9</accession>
<proteinExistence type="predicted"/>
<keyword evidence="1" id="KW-0472">Membrane</keyword>
<dbReference type="AlphaFoldDB" id="A0A841EGU9"/>
<dbReference type="Proteomes" id="UP000578077">
    <property type="component" value="Unassembled WGS sequence"/>
</dbReference>
<keyword evidence="1" id="KW-0812">Transmembrane</keyword>
<sequence>MTEHPPRWGAFAVAYGAVVLLVFTAFAVLLARCGV</sequence>
<reference evidence="2 3" key="1">
    <citation type="submission" date="2020-08" db="EMBL/GenBank/DDBJ databases">
        <title>Sequencing the genomes of 1000 actinobacteria strains.</title>
        <authorList>
            <person name="Klenk H.-P."/>
        </authorList>
    </citation>
    <scope>NUCLEOTIDE SEQUENCE [LARGE SCALE GENOMIC DNA]</scope>
    <source>
        <strain evidence="2 3">DSM 44593</strain>
    </source>
</reference>
<organism evidence="2 3">
    <name type="scientific">Streptomonospora salina</name>
    <dbReference type="NCBI Taxonomy" id="104205"/>
    <lineage>
        <taxon>Bacteria</taxon>
        <taxon>Bacillati</taxon>
        <taxon>Actinomycetota</taxon>
        <taxon>Actinomycetes</taxon>
        <taxon>Streptosporangiales</taxon>
        <taxon>Nocardiopsidaceae</taxon>
        <taxon>Streptomonospora</taxon>
    </lineage>
</organism>
<gene>
    <name evidence="2" type="ORF">HNR25_004004</name>
</gene>
<keyword evidence="3" id="KW-1185">Reference proteome</keyword>
<protein>
    <submittedName>
        <fullName evidence="2">Uncharacterized protein</fullName>
    </submittedName>
</protein>
<feature type="transmembrane region" description="Helical" evidence="1">
    <location>
        <begin position="12"/>
        <end position="31"/>
    </location>
</feature>
<name>A0A841EGU9_9ACTN</name>